<dbReference type="InterPro" id="IPR018164">
    <property type="entry name" value="Ala-tRNA-synth_IIc_N"/>
</dbReference>
<dbReference type="GO" id="GO:0002196">
    <property type="term" value="F:Ser-tRNA(Ala) deacylase activity"/>
    <property type="evidence" value="ECO:0007669"/>
    <property type="project" value="TreeGrafter"/>
</dbReference>
<sequence length="354" mass="39777">MVFMCQTDSYLKQFKTNVKTCKSSELKSKGNKLNGFEVTLEDTILFPEGGGQPSDFGTIDGKQVVDVRRDGDIAVHFVVSDGPLEVGRQVDVEVDWKRRFDHMQQHSGQHLITAIAEQTFALKTTSWSLGEEISSIELDAKEVSEESVRRLESLVNEKIRESVPVSITLFDRNDERLKEVSTRLLIPEDQSGPIRVVSLEGIDRNTCCGTHVSNLSHLQSIKLLSAEKGKKNKTNLYFLSGNRVLFYLDKCYKREKALNTSLKCTSDDFMPMTEKMKKSLKISQKILNEVKQEISDTLVVLSVTDDSTDLNSSGQLALAGNQELIQQFIPNKGCTKGWKIFGKSGKFVEKSKIR</sequence>
<dbReference type="PANTHER" id="PTHR43462">
    <property type="entry name" value="ALANYL-TRNA EDITING PROTEIN"/>
    <property type="match status" value="1"/>
</dbReference>
<evidence type="ECO:0000256" key="2">
    <source>
        <dbReference type="ARBA" id="ARBA00004496"/>
    </source>
</evidence>
<comment type="similarity">
    <text evidence="3">Belongs to the class-II aminoacyl-tRNA synthetase family. Alax-L subfamily.</text>
</comment>
<evidence type="ECO:0000256" key="1">
    <source>
        <dbReference type="ARBA" id="ARBA00001947"/>
    </source>
</evidence>
<evidence type="ECO:0000313" key="11">
    <source>
        <dbReference type="Proteomes" id="UP000728032"/>
    </source>
</evidence>
<dbReference type="GO" id="GO:0003676">
    <property type="term" value="F:nucleic acid binding"/>
    <property type="evidence" value="ECO:0007669"/>
    <property type="project" value="InterPro"/>
</dbReference>
<protein>
    <recommendedName>
        <fullName evidence="9">Alanyl-transfer RNA synthetases family profile domain-containing protein</fullName>
    </recommendedName>
</protein>
<keyword evidence="5" id="KW-0479">Metal-binding</keyword>
<dbReference type="GO" id="GO:0004813">
    <property type="term" value="F:alanine-tRNA ligase activity"/>
    <property type="evidence" value="ECO:0007669"/>
    <property type="project" value="InterPro"/>
</dbReference>
<dbReference type="SUPFAM" id="SSF55186">
    <property type="entry name" value="ThrRS/AlaRS common domain"/>
    <property type="match status" value="1"/>
</dbReference>
<evidence type="ECO:0000256" key="4">
    <source>
        <dbReference type="ARBA" id="ARBA00022490"/>
    </source>
</evidence>
<accession>A0A7R9M9S5</accession>
<dbReference type="Gene3D" id="2.40.30.130">
    <property type="match status" value="1"/>
</dbReference>
<dbReference type="FunFam" id="3.30.980.10:FF:000007">
    <property type="entry name" value="alanyl-tRNA editing protein Aarsd1"/>
    <property type="match status" value="1"/>
</dbReference>
<evidence type="ECO:0000256" key="6">
    <source>
        <dbReference type="ARBA" id="ARBA00022833"/>
    </source>
</evidence>
<dbReference type="PROSITE" id="PS50860">
    <property type="entry name" value="AA_TRNA_LIGASE_II_ALA"/>
    <property type="match status" value="1"/>
</dbReference>
<evidence type="ECO:0000256" key="3">
    <source>
        <dbReference type="ARBA" id="ARBA00008429"/>
    </source>
</evidence>
<evidence type="ECO:0000256" key="5">
    <source>
        <dbReference type="ARBA" id="ARBA00022723"/>
    </source>
</evidence>
<comment type="function">
    <text evidence="8">Functions in trans to edit the amino acid moiety from incorrectly charged tRNA(Ala).</text>
</comment>
<dbReference type="PANTHER" id="PTHR43462:SF1">
    <property type="entry name" value="ALANYL-TRNA EDITING PROTEIN AARSD1"/>
    <property type="match status" value="1"/>
</dbReference>
<dbReference type="OrthoDB" id="288942at2759"/>
<dbReference type="EMBL" id="OC925424">
    <property type="protein sequence ID" value="CAD7656129.1"/>
    <property type="molecule type" value="Genomic_DNA"/>
</dbReference>
<comment type="cofactor">
    <cofactor evidence="1">
        <name>Zn(2+)</name>
        <dbReference type="ChEBI" id="CHEBI:29105"/>
    </cofactor>
</comment>
<dbReference type="GO" id="GO:0006419">
    <property type="term" value="P:alanyl-tRNA aminoacylation"/>
    <property type="evidence" value="ECO:0007669"/>
    <property type="project" value="InterPro"/>
</dbReference>
<feature type="domain" description="Alanyl-transfer RNA synthetases family profile" evidence="9">
    <location>
        <begin position="38"/>
        <end position="250"/>
    </location>
</feature>
<dbReference type="InterPro" id="IPR051335">
    <property type="entry name" value="Alanyl-tRNA_Editing_Enzymes"/>
</dbReference>
<dbReference type="InterPro" id="IPR018165">
    <property type="entry name" value="Ala-tRNA-synth_IIc_core"/>
</dbReference>
<evidence type="ECO:0000259" key="9">
    <source>
        <dbReference type="PROSITE" id="PS50860"/>
    </source>
</evidence>
<name>A0A7R9M9S5_9ACAR</name>
<organism evidence="10">
    <name type="scientific">Oppiella nova</name>
    <dbReference type="NCBI Taxonomy" id="334625"/>
    <lineage>
        <taxon>Eukaryota</taxon>
        <taxon>Metazoa</taxon>
        <taxon>Ecdysozoa</taxon>
        <taxon>Arthropoda</taxon>
        <taxon>Chelicerata</taxon>
        <taxon>Arachnida</taxon>
        <taxon>Acari</taxon>
        <taxon>Acariformes</taxon>
        <taxon>Sarcoptiformes</taxon>
        <taxon>Oribatida</taxon>
        <taxon>Brachypylina</taxon>
        <taxon>Oppioidea</taxon>
        <taxon>Oppiidae</taxon>
        <taxon>Oppiella</taxon>
    </lineage>
</organism>
<dbReference type="SUPFAM" id="SSF50447">
    <property type="entry name" value="Translation proteins"/>
    <property type="match status" value="1"/>
</dbReference>
<dbReference type="Gene3D" id="3.30.980.10">
    <property type="entry name" value="Threonyl-trna Synthetase, Chain A, domain 2"/>
    <property type="match status" value="1"/>
</dbReference>
<gene>
    <name evidence="10" type="ORF">ONB1V03_LOCUS12769</name>
</gene>
<evidence type="ECO:0000256" key="7">
    <source>
        <dbReference type="ARBA" id="ARBA00022917"/>
    </source>
</evidence>
<dbReference type="GO" id="GO:0046872">
    <property type="term" value="F:metal ion binding"/>
    <property type="evidence" value="ECO:0007669"/>
    <property type="project" value="UniProtKB-KW"/>
</dbReference>
<dbReference type="Pfam" id="PF07973">
    <property type="entry name" value="tRNA_SAD"/>
    <property type="match status" value="1"/>
</dbReference>
<dbReference type="InterPro" id="IPR018163">
    <property type="entry name" value="Thr/Ala-tRNA-synth_IIc_edit"/>
</dbReference>
<dbReference type="InterPro" id="IPR009000">
    <property type="entry name" value="Transl_B-barrel_sf"/>
</dbReference>
<dbReference type="Proteomes" id="UP000728032">
    <property type="component" value="Unassembled WGS sequence"/>
</dbReference>
<keyword evidence="4" id="KW-0963">Cytoplasm</keyword>
<dbReference type="SMART" id="SM00863">
    <property type="entry name" value="tRNA_SAD"/>
    <property type="match status" value="1"/>
</dbReference>
<keyword evidence="6" id="KW-0862">Zinc</keyword>
<dbReference type="GO" id="GO:0005737">
    <property type="term" value="C:cytoplasm"/>
    <property type="evidence" value="ECO:0007669"/>
    <property type="project" value="UniProtKB-SubCell"/>
</dbReference>
<keyword evidence="11" id="KW-1185">Reference proteome</keyword>
<dbReference type="InterPro" id="IPR012947">
    <property type="entry name" value="tRNA_SAD"/>
</dbReference>
<reference evidence="10" key="1">
    <citation type="submission" date="2020-11" db="EMBL/GenBank/DDBJ databases">
        <authorList>
            <person name="Tran Van P."/>
        </authorList>
    </citation>
    <scope>NUCLEOTIDE SEQUENCE</scope>
</reference>
<evidence type="ECO:0000313" key="10">
    <source>
        <dbReference type="EMBL" id="CAD7656129.1"/>
    </source>
</evidence>
<evidence type="ECO:0000256" key="8">
    <source>
        <dbReference type="ARBA" id="ARBA00053555"/>
    </source>
</evidence>
<dbReference type="GO" id="GO:0005524">
    <property type="term" value="F:ATP binding"/>
    <property type="evidence" value="ECO:0007669"/>
    <property type="project" value="InterPro"/>
</dbReference>
<proteinExistence type="inferred from homology"/>
<comment type="subcellular location">
    <subcellularLocation>
        <location evidence="2">Cytoplasm</location>
    </subcellularLocation>
</comment>
<dbReference type="FunFam" id="2.40.30.130:FF:000003">
    <property type="entry name" value="alanyl-tRNA editing protein Aarsd1"/>
    <property type="match status" value="1"/>
</dbReference>
<dbReference type="EMBL" id="CAJPVJ010010599">
    <property type="protein sequence ID" value="CAG2173316.1"/>
    <property type="molecule type" value="Genomic_DNA"/>
</dbReference>
<dbReference type="Pfam" id="PF01411">
    <property type="entry name" value="tRNA-synt_2c"/>
    <property type="match status" value="1"/>
</dbReference>
<dbReference type="AlphaFoldDB" id="A0A7R9M9S5"/>
<keyword evidence="7" id="KW-0648">Protein biosynthesis</keyword>